<dbReference type="Proteomes" id="UP001186944">
    <property type="component" value="Unassembled WGS sequence"/>
</dbReference>
<sequence length="270" mass="30754">MKKNENLMKIVNGRTKTEKKKVVNNLAIDIADRCQAEINQAYKSHTGDVQIMQRKLTYATDAIIQCYQGCHALCRKKSFVCKGGKTNNWLLKSNFLGESFTLLRGKNTNEILSDCLKFRFSLAALKKTIIIANTQKVEGFNRSIRRSLPKTSTFCKNFTGRAHAAAYAVNNGEGDAISNLCNAVGCIIPKGGIVSKALQKNQELDQMRKANMKKIEFKRRKCQKKRKLFKLYEEASEKAEYEKGKLLKSLQIKDYSDHTYSKKKKVNHNR</sequence>
<evidence type="ECO:0000313" key="2">
    <source>
        <dbReference type="Proteomes" id="UP001186944"/>
    </source>
</evidence>
<dbReference type="EMBL" id="VSWD01000003">
    <property type="protein sequence ID" value="KAK3106587.1"/>
    <property type="molecule type" value="Genomic_DNA"/>
</dbReference>
<evidence type="ECO:0000313" key="1">
    <source>
        <dbReference type="EMBL" id="KAK3106587.1"/>
    </source>
</evidence>
<gene>
    <name evidence="1" type="ORF">FSP39_023143</name>
</gene>
<protein>
    <submittedName>
        <fullName evidence="1">Uncharacterized protein</fullName>
    </submittedName>
</protein>
<organism evidence="1 2">
    <name type="scientific">Pinctada imbricata</name>
    <name type="common">Atlantic pearl-oyster</name>
    <name type="synonym">Pinctada martensii</name>
    <dbReference type="NCBI Taxonomy" id="66713"/>
    <lineage>
        <taxon>Eukaryota</taxon>
        <taxon>Metazoa</taxon>
        <taxon>Spiralia</taxon>
        <taxon>Lophotrochozoa</taxon>
        <taxon>Mollusca</taxon>
        <taxon>Bivalvia</taxon>
        <taxon>Autobranchia</taxon>
        <taxon>Pteriomorphia</taxon>
        <taxon>Pterioida</taxon>
        <taxon>Pterioidea</taxon>
        <taxon>Pteriidae</taxon>
        <taxon>Pinctada</taxon>
    </lineage>
</organism>
<reference evidence="1" key="1">
    <citation type="submission" date="2019-08" db="EMBL/GenBank/DDBJ databases">
        <title>The improved chromosome-level genome for the pearl oyster Pinctada fucata martensii using PacBio sequencing and Hi-C.</title>
        <authorList>
            <person name="Zheng Z."/>
        </authorList>
    </citation>
    <scope>NUCLEOTIDE SEQUENCE</scope>
    <source>
        <strain evidence="1">ZZ-2019</strain>
        <tissue evidence="1">Adductor muscle</tissue>
    </source>
</reference>
<dbReference type="AlphaFoldDB" id="A0AA88YV71"/>
<accession>A0AA88YV71</accession>
<comment type="caution">
    <text evidence="1">The sequence shown here is derived from an EMBL/GenBank/DDBJ whole genome shotgun (WGS) entry which is preliminary data.</text>
</comment>
<name>A0AA88YV71_PINIB</name>
<keyword evidence="2" id="KW-1185">Reference proteome</keyword>
<proteinExistence type="predicted"/>